<dbReference type="PANTHER" id="PTHR10411:SF5">
    <property type="entry name" value="GROWTH ARREST AND DNA DAMAGE-INDUCIBLE PROTEIN GADD45 BETA"/>
    <property type="match status" value="1"/>
</dbReference>
<protein>
    <submittedName>
        <fullName evidence="4">Growth arrest and DNA damage-inducible protein GADD45 beta-like</fullName>
    </submittedName>
</protein>
<keyword evidence="3" id="KW-1185">Reference proteome</keyword>
<dbReference type="Pfam" id="PF01248">
    <property type="entry name" value="Ribosomal_L7Ae"/>
    <property type="match status" value="1"/>
</dbReference>
<gene>
    <name evidence="4" type="primary">LOC102210247</name>
</gene>
<dbReference type="GO" id="GO:0005634">
    <property type="term" value="C:nucleus"/>
    <property type="evidence" value="ECO:0007669"/>
    <property type="project" value="InterPro"/>
</dbReference>
<name>A0A9Y3VFB4_9CICH</name>
<dbReference type="InterPro" id="IPR029064">
    <property type="entry name" value="Ribosomal_eL30-like_sf"/>
</dbReference>
<sequence>MTEQWMIKMVGQALEELLVEAYHQNCLRIGVIESYKYMKANPHRVVLCVLASEKETEGDIMLQMNLIQLKDMCYKKNVSIMCSTDTRRLAELVNMDDINGNEASRDLHCILVTVPPVKPLPRQALQILSSFCEESRRRDSSTQKKMETISQTLEHVLLTAHHQNCLTVGVYESAKFLNEYPDGAVLCVLALDEEDEDDAALQIHFKLLQAFCYNNYLDILRVTGMRRLAQLLDETSNRNESRDLHCILVTNTSEQILQCEALQQVARFCEESRHRYECLPHLELQDR</sequence>
<dbReference type="Gene3D" id="3.30.1330.30">
    <property type="match status" value="2"/>
</dbReference>
<dbReference type="RefSeq" id="XP_005735083.1">
    <property type="nucleotide sequence ID" value="XM_005735026.1"/>
</dbReference>
<feature type="domain" description="Ribosomal protein eL8/eL30/eS12/Gadd45" evidence="2">
    <location>
        <begin position="152"/>
        <end position="235"/>
    </location>
</feature>
<evidence type="ECO:0000256" key="1">
    <source>
        <dbReference type="ARBA" id="ARBA00007361"/>
    </source>
</evidence>
<dbReference type="PANTHER" id="PTHR10411">
    <property type="entry name" value="GROWTH ARREST AND DNA DAMAGE-INDUCIBLE PROTEIN GADD45"/>
    <property type="match status" value="1"/>
</dbReference>
<dbReference type="Proteomes" id="UP000695023">
    <property type="component" value="Unplaced"/>
</dbReference>
<reference evidence="4" key="1">
    <citation type="submission" date="2025-08" db="UniProtKB">
        <authorList>
            <consortium name="RefSeq"/>
        </authorList>
    </citation>
    <scope>IDENTIFICATION</scope>
</reference>
<dbReference type="GeneID" id="102210247"/>
<dbReference type="InterPro" id="IPR024824">
    <property type="entry name" value="GADD45"/>
</dbReference>
<dbReference type="InterPro" id="IPR004038">
    <property type="entry name" value="Ribosomal_eL8/eL30/eS12/Gad45"/>
</dbReference>
<dbReference type="AlphaFoldDB" id="A0A9Y3VFB4"/>
<accession>A0A9Y3VFB4</accession>
<evidence type="ECO:0000259" key="2">
    <source>
        <dbReference type="Pfam" id="PF01248"/>
    </source>
</evidence>
<comment type="similarity">
    <text evidence="1">Belongs to the GADD45 family.</text>
</comment>
<evidence type="ECO:0000313" key="3">
    <source>
        <dbReference type="Proteomes" id="UP000695023"/>
    </source>
</evidence>
<proteinExistence type="inferred from homology"/>
<dbReference type="GO" id="GO:0005737">
    <property type="term" value="C:cytoplasm"/>
    <property type="evidence" value="ECO:0007669"/>
    <property type="project" value="TreeGrafter"/>
</dbReference>
<evidence type="ECO:0000313" key="4">
    <source>
        <dbReference type="RefSeq" id="XP_005735083.1"/>
    </source>
</evidence>
<organism evidence="3 4">
    <name type="scientific">Pundamilia nyererei</name>
    <dbReference type="NCBI Taxonomy" id="303518"/>
    <lineage>
        <taxon>Eukaryota</taxon>
        <taxon>Metazoa</taxon>
        <taxon>Chordata</taxon>
        <taxon>Craniata</taxon>
        <taxon>Vertebrata</taxon>
        <taxon>Euteleostomi</taxon>
        <taxon>Actinopterygii</taxon>
        <taxon>Neopterygii</taxon>
        <taxon>Teleostei</taxon>
        <taxon>Neoteleostei</taxon>
        <taxon>Acanthomorphata</taxon>
        <taxon>Ovalentaria</taxon>
        <taxon>Cichlomorphae</taxon>
        <taxon>Cichliformes</taxon>
        <taxon>Cichlidae</taxon>
        <taxon>African cichlids</taxon>
        <taxon>Pseudocrenilabrinae</taxon>
        <taxon>Haplochromini</taxon>
        <taxon>Pundamilia</taxon>
    </lineage>
</organism>
<dbReference type="GO" id="GO:0051726">
    <property type="term" value="P:regulation of cell cycle"/>
    <property type="evidence" value="ECO:0007669"/>
    <property type="project" value="InterPro"/>
</dbReference>